<dbReference type="AlphaFoldDB" id="A0A8J2X253"/>
<dbReference type="Pfam" id="PF07491">
    <property type="entry name" value="PPI_Ypi1"/>
    <property type="match status" value="1"/>
</dbReference>
<dbReference type="PANTHER" id="PTHR20835">
    <property type="entry name" value="E3 UBIQUITIN-PROTEIN LIGASE PPP1R11-RELATED"/>
    <property type="match status" value="1"/>
</dbReference>
<dbReference type="OrthoDB" id="307488at2759"/>
<dbReference type="InterPro" id="IPR011107">
    <property type="entry name" value="PPI_Ypi1"/>
</dbReference>
<reference evidence="2" key="1">
    <citation type="submission" date="2021-11" db="EMBL/GenBank/DDBJ databases">
        <authorList>
            <consortium name="Genoscope - CEA"/>
            <person name="William W."/>
        </authorList>
    </citation>
    <scope>NUCLEOTIDE SEQUENCE</scope>
</reference>
<accession>A0A8J2X253</accession>
<dbReference type="PANTHER" id="PTHR20835:SF0">
    <property type="entry name" value="E3 UBIQUITIN-PROTEIN LIGASE PPP1R11"/>
    <property type="match status" value="1"/>
</dbReference>
<name>A0A8J2X253_9STRA</name>
<evidence type="ECO:0000256" key="1">
    <source>
        <dbReference type="SAM" id="MobiDB-lite"/>
    </source>
</evidence>
<feature type="compositionally biased region" description="Pro residues" evidence="1">
    <location>
        <begin position="115"/>
        <end position="126"/>
    </location>
</feature>
<dbReference type="GO" id="GO:0005634">
    <property type="term" value="C:nucleus"/>
    <property type="evidence" value="ECO:0007669"/>
    <property type="project" value="TreeGrafter"/>
</dbReference>
<feature type="region of interest" description="Disordered" evidence="1">
    <location>
        <begin position="1"/>
        <end position="32"/>
    </location>
</feature>
<evidence type="ECO:0008006" key="4">
    <source>
        <dbReference type="Google" id="ProtNLM"/>
    </source>
</evidence>
<comment type="caution">
    <text evidence="2">The sequence shown here is derived from an EMBL/GenBank/DDBJ whole genome shotgun (WGS) entry which is preliminary data.</text>
</comment>
<dbReference type="EMBL" id="CAKKNE010000005">
    <property type="protein sequence ID" value="CAH0377210.1"/>
    <property type="molecule type" value="Genomic_DNA"/>
</dbReference>
<feature type="compositionally biased region" description="Basic and acidic residues" evidence="1">
    <location>
        <begin position="138"/>
        <end position="148"/>
    </location>
</feature>
<proteinExistence type="predicted"/>
<feature type="compositionally biased region" description="Basic and acidic residues" evidence="1">
    <location>
        <begin position="102"/>
        <end position="114"/>
    </location>
</feature>
<keyword evidence="3" id="KW-1185">Reference proteome</keyword>
<protein>
    <recommendedName>
        <fullName evidence="4">Protein phosphatase 1 regulatory subunit 11</fullName>
    </recommendedName>
</protein>
<dbReference type="GO" id="GO:0008157">
    <property type="term" value="F:protein phosphatase 1 binding"/>
    <property type="evidence" value="ECO:0007669"/>
    <property type="project" value="TreeGrafter"/>
</dbReference>
<organism evidence="2 3">
    <name type="scientific">Pelagomonas calceolata</name>
    <dbReference type="NCBI Taxonomy" id="35677"/>
    <lineage>
        <taxon>Eukaryota</taxon>
        <taxon>Sar</taxon>
        <taxon>Stramenopiles</taxon>
        <taxon>Ochrophyta</taxon>
        <taxon>Pelagophyceae</taxon>
        <taxon>Pelagomonadales</taxon>
        <taxon>Pelagomonadaceae</taxon>
        <taxon>Pelagomonas</taxon>
    </lineage>
</organism>
<dbReference type="GO" id="GO:0004865">
    <property type="term" value="F:protein serine/threonine phosphatase inhibitor activity"/>
    <property type="evidence" value="ECO:0007669"/>
    <property type="project" value="InterPro"/>
</dbReference>
<sequence length="148" mass="16117">MAPTHDNTNDATATIIEEETKTDGDAAPAPAPTLVLRLNPRPHISFADDTVDNEHLGRKSSKRCCIYHKKRPFGESSTESSGSDCDDPDCRKNKSIAHKKKTHEDGVEEAKEEAPPPPPSPSPAPALPGAGWGKVKKDRVPDYQRFHA</sequence>
<dbReference type="Proteomes" id="UP000789595">
    <property type="component" value="Unassembled WGS sequence"/>
</dbReference>
<feature type="compositionally biased region" description="Polar residues" evidence="1">
    <location>
        <begin position="1"/>
        <end position="10"/>
    </location>
</feature>
<evidence type="ECO:0000313" key="2">
    <source>
        <dbReference type="EMBL" id="CAH0377210.1"/>
    </source>
</evidence>
<gene>
    <name evidence="2" type="ORF">PECAL_5P17810</name>
</gene>
<evidence type="ECO:0000313" key="3">
    <source>
        <dbReference type="Proteomes" id="UP000789595"/>
    </source>
</evidence>
<feature type="region of interest" description="Disordered" evidence="1">
    <location>
        <begin position="67"/>
        <end position="148"/>
    </location>
</feature>